<dbReference type="AlphaFoldDB" id="A0A6P1MB41"/>
<dbReference type="Pfam" id="PF04828">
    <property type="entry name" value="GFA"/>
    <property type="match status" value="1"/>
</dbReference>
<organism evidence="6 7">
    <name type="scientific">Tichowtungia aerotolerans</name>
    <dbReference type="NCBI Taxonomy" id="2697043"/>
    <lineage>
        <taxon>Bacteria</taxon>
        <taxon>Pseudomonadati</taxon>
        <taxon>Kiritimatiellota</taxon>
        <taxon>Tichowtungiia</taxon>
        <taxon>Tichowtungiales</taxon>
        <taxon>Tichowtungiaceae</taxon>
        <taxon>Tichowtungia</taxon>
    </lineage>
</organism>
<keyword evidence="4" id="KW-0456">Lyase</keyword>
<dbReference type="KEGG" id="taer:GT409_07590"/>
<evidence type="ECO:0000313" key="7">
    <source>
        <dbReference type="Proteomes" id="UP000464954"/>
    </source>
</evidence>
<accession>A0A6P1MB41</accession>
<dbReference type="InterPro" id="IPR006913">
    <property type="entry name" value="CENP-V/GFA"/>
</dbReference>
<evidence type="ECO:0000313" key="6">
    <source>
        <dbReference type="EMBL" id="QHI69318.1"/>
    </source>
</evidence>
<keyword evidence="2" id="KW-0479">Metal-binding</keyword>
<dbReference type="GO" id="GO:0016846">
    <property type="term" value="F:carbon-sulfur lyase activity"/>
    <property type="evidence" value="ECO:0007669"/>
    <property type="project" value="InterPro"/>
</dbReference>
<evidence type="ECO:0000256" key="3">
    <source>
        <dbReference type="ARBA" id="ARBA00022833"/>
    </source>
</evidence>
<name>A0A6P1MB41_9BACT</name>
<comment type="similarity">
    <text evidence="1">Belongs to the Gfa family.</text>
</comment>
<dbReference type="Proteomes" id="UP000464954">
    <property type="component" value="Chromosome"/>
</dbReference>
<dbReference type="InterPro" id="IPR011057">
    <property type="entry name" value="Mss4-like_sf"/>
</dbReference>
<dbReference type="GO" id="GO:0046872">
    <property type="term" value="F:metal ion binding"/>
    <property type="evidence" value="ECO:0007669"/>
    <property type="project" value="UniProtKB-KW"/>
</dbReference>
<evidence type="ECO:0000256" key="4">
    <source>
        <dbReference type="ARBA" id="ARBA00023239"/>
    </source>
</evidence>
<dbReference type="PANTHER" id="PTHR33337:SF40">
    <property type="entry name" value="CENP-V_GFA DOMAIN-CONTAINING PROTEIN-RELATED"/>
    <property type="match status" value="1"/>
</dbReference>
<dbReference type="SUPFAM" id="SSF51316">
    <property type="entry name" value="Mss4-like"/>
    <property type="match status" value="1"/>
</dbReference>
<feature type="domain" description="CENP-V/GFA" evidence="5">
    <location>
        <begin position="3"/>
        <end position="78"/>
    </location>
</feature>
<protein>
    <recommendedName>
        <fullName evidence="5">CENP-V/GFA domain-containing protein</fullName>
    </recommendedName>
</protein>
<proteinExistence type="inferred from homology"/>
<dbReference type="PANTHER" id="PTHR33337">
    <property type="entry name" value="GFA DOMAIN-CONTAINING PROTEIN"/>
    <property type="match status" value="1"/>
</dbReference>
<reference evidence="6 7" key="1">
    <citation type="submission" date="2020-01" db="EMBL/GenBank/DDBJ databases">
        <title>Ponticoccus aerotolerans gen. nov., sp. nov., an anaerobic bacterium and proposal of Ponticoccusceae fam. nov., Ponticoccusles ord. nov. and Ponticoccuse classis nov. in the phylum Kiritimatiellaeota.</title>
        <authorList>
            <person name="Zhou L.Y."/>
            <person name="Du Z.J."/>
        </authorList>
    </citation>
    <scope>NUCLEOTIDE SEQUENCE [LARGE SCALE GENOMIC DNA]</scope>
    <source>
        <strain evidence="6 7">S-5007</strain>
    </source>
</reference>
<keyword evidence="7" id="KW-1185">Reference proteome</keyword>
<evidence type="ECO:0000256" key="2">
    <source>
        <dbReference type="ARBA" id="ARBA00022723"/>
    </source>
</evidence>
<dbReference type="EMBL" id="CP047593">
    <property type="protein sequence ID" value="QHI69318.1"/>
    <property type="molecule type" value="Genomic_DNA"/>
</dbReference>
<evidence type="ECO:0000259" key="5">
    <source>
        <dbReference type="Pfam" id="PF04828"/>
    </source>
</evidence>
<keyword evidence="3" id="KW-0862">Zinc</keyword>
<sequence length="98" mass="10931">MFSAIVGVSEPTFALKGNTLTSYVSRGDSGKPIHRNFCSNCGTPIFSKAENSPGILYLRAGTIDNEFDFSPKANIYWRDHKDWLPKDIPSFETMPSIK</sequence>
<dbReference type="Gene3D" id="3.90.1590.10">
    <property type="entry name" value="glutathione-dependent formaldehyde- activating enzyme (gfa)"/>
    <property type="match status" value="1"/>
</dbReference>
<evidence type="ECO:0000256" key="1">
    <source>
        <dbReference type="ARBA" id="ARBA00005495"/>
    </source>
</evidence>
<gene>
    <name evidence="6" type="ORF">GT409_07590</name>
</gene>